<dbReference type="Proteomes" id="UP001188597">
    <property type="component" value="Unassembled WGS sequence"/>
</dbReference>
<accession>A0AA88VJC0</accession>
<proteinExistence type="predicted"/>
<sequence length="99" mass="11543">MGLQEEGGNSWNEDARYKERLVAKGFTQREGIDYIEIFSSVLKHTSIRVLLTMVALYDLELEQLDVKTAFLHDELEEQICMCQPEGFVIQDLCRDYRPL</sequence>
<keyword evidence="3" id="KW-1185">Reference proteome</keyword>
<evidence type="ECO:0000313" key="3">
    <source>
        <dbReference type="Proteomes" id="UP001188597"/>
    </source>
</evidence>
<protein>
    <recommendedName>
        <fullName evidence="1">Reverse transcriptase Ty1/copia-type domain-containing protein</fullName>
    </recommendedName>
</protein>
<gene>
    <name evidence="2" type="ORF">RJ639_013703</name>
</gene>
<reference evidence="2" key="1">
    <citation type="submission" date="2022-12" db="EMBL/GenBank/DDBJ databases">
        <title>Draft genome assemblies for two species of Escallonia (Escalloniales).</title>
        <authorList>
            <person name="Chanderbali A."/>
            <person name="Dervinis C."/>
            <person name="Anghel I."/>
            <person name="Soltis D."/>
            <person name="Soltis P."/>
            <person name="Zapata F."/>
        </authorList>
    </citation>
    <scope>NUCLEOTIDE SEQUENCE</scope>
    <source>
        <strain evidence="2">UCBG64.0493</strain>
        <tissue evidence="2">Leaf</tissue>
    </source>
</reference>
<dbReference type="Pfam" id="PF07727">
    <property type="entry name" value="RVT_2"/>
    <property type="match status" value="1"/>
</dbReference>
<dbReference type="InterPro" id="IPR013103">
    <property type="entry name" value="RVT_2"/>
</dbReference>
<dbReference type="EMBL" id="JAVXUP010001675">
    <property type="protein sequence ID" value="KAK3009128.1"/>
    <property type="molecule type" value="Genomic_DNA"/>
</dbReference>
<feature type="domain" description="Reverse transcriptase Ty1/copia-type" evidence="1">
    <location>
        <begin position="13"/>
        <end position="90"/>
    </location>
</feature>
<evidence type="ECO:0000313" key="2">
    <source>
        <dbReference type="EMBL" id="KAK3009128.1"/>
    </source>
</evidence>
<comment type="caution">
    <text evidence="2">The sequence shown here is derived from an EMBL/GenBank/DDBJ whole genome shotgun (WGS) entry which is preliminary data.</text>
</comment>
<name>A0AA88VJC0_9ASTE</name>
<evidence type="ECO:0000259" key="1">
    <source>
        <dbReference type="Pfam" id="PF07727"/>
    </source>
</evidence>
<dbReference type="AlphaFoldDB" id="A0AA88VJC0"/>
<organism evidence="2 3">
    <name type="scientific">Escallonia herrerae</name>
    <dbReference type="NCBI Taxonomy" id="1293975"/>
    <lineage>
        <taxon>Eukaryota</taxon>
        <taxon>Viridiplantae</taxon>
        <taxon>Streptophyta</taxon>
        <taxon>Embryophyta</taxon>
        <taxon>Tracheophyta</taxon>
        <taxon>Spermatophyta</taxon>
        <taxon>Magnoliopsida</taxon>
        <taxon>eudicotyledons</taxon>
        <taxon>Gunneridae</taxon>
        <taxon>Pentapetalae</taxon>
        <taxon>asterids</taxon>
        <taxon>campanulids</taxon>
        <taxon>Escalloniales</taxon>
        <taxon>Escalloniaceae</taxon>
        <taxon>Escallonia</taxon>
    </lineage>
</organism>